<reference evidence="1 2" key="1">
    <citation type="journal article" date="2011" name="BMC Genomics">
        <title>Genome-wide analysis of the role of GlnR in Streptomyces venezuelae provides new insights into global nitrogen regulation in actinomycetes.</title>
        <authorList>
            <person name="Pullan S.T."/>
            <person name="Bibb M.J."/>
            <person name="Merrick M."/>
        </authorList>
    </citation>
    <scope>NUCLEOTIDE SEQUENCE [LARGE SCALE GENOMIC DNA]</scope>
    <source>
        <strain evidence="2">ATCC 10712 / CBS 650.69 / DSM 40230 / JCM 4526 / NBRC 13096 / PD 04745</strain>
    </source>
</reference>
<organism evidence="1 2">
    <name type="scientific">Streptomyces venezuelae (strain ATCC 10712 / CBS 650.69 / DSM 40230 / JCM 4526 / NBRC 13096 / PD 04745)</name>
    <dbReference type="NCBI Taxonomy" id="953739"/>
    <lineage>
        <taxon>Bacteria</taxon>
        <taxon>Bacillati</taxon>
        <taxon>Actinomycetota</taxon>
        <taxon>Actinomycetes</taxon>
        <taxon>Kitasatosporales</taxon>
        <taxon>Streptomycetaceae</taxon>
        <taxon>Streptomyces</taxon>
    </lineage>
</organism>
<dbReference type="STRING" id="953739.SVEN_6661"/>
<dbReference type="Proteomes" id="UP000006854">
    <property type="component" value="Chromosome"/>
</dbReference>
<sequence>MPLTSRLERRIRRDFPDPDTAAEISRRLFALPETMGYSRDFFTQERCHAAMLLLAGGSVRGFDEAQELAARDWRDLLVAADLAESDWPARLDTELGPETP</sequence>
<dbReference type="RefSeq" id="WP_015037842.1">
    <property type="nucleotide sequence ID" value="NC_018750.1"/>
</dbReference>
<dbReference type="OrthoDB" id="3698546at2"/>
<gene>
    <name evidence="1" type="ordered locus">SVEN_6661</name>
</gene>
<dbReference type="PATRIC" id="fig|953739.5.peg.1879"/>
<name>F2RHK3_STRVP</name>
<evidence type="ECO:0000313" key="1">
    <source>
        <dbReference type="EMBL" id="CCA59947.1"/>
    </source>
</evidence>
<protein>
    <submittedName>
        <fullName evidence="1">Uncharacterized protein</fullName>
    </submittedName>
</protein>
<dbReference type="EMBL" id="FR845719">
    <property type="protein sequence ID" value="CCA59947.1"/>
    <property type="molecule type" value="Genomic_DNA"/>
</dbReference>
<dbReference type="eggNOG" id="ENOG502ZWPN">
    <property type="taxonomic scope" value="Bacteria"/>
</dbReference>
<accession>F2RHK3</accession>
<evidence type="ECO:0000313" key="2">
    <source>
        <dbReference type="Proteomes" id="UP000006854"/>
    </source>
</evidence>
<dbReference type="AlphaFoldDB" id="F2RHK3"/>
<proteinExistence type="predicted"/>
<dbReference type="GeneID" id="51867184"/>
<dbReference type="KEGG" id="sve:SVEN_6661"/>
<keyword evidence="2" id="KW-1185">Reference proteome</keyword>
<dbReference type="HOGENOM" id="CLU_2304570_0_0_11"/>